<accession>A0ABT1TZA3</accession>
<feature type="non-terminal residue" evidence="1">
    <location>
        <position position="233"/>
    </location>
</feature>
<protein>
    <submittedName>
        <fullName evidence="1">Uncharacterized protein</fullName>
    </submittedName>
</protein>
<proteinExistence type="predicted"/>
<dbReference type="EMBL" id="JANIBL010000115">
    <property type="protein sequence ID" value="MCQ8119933.1"/>
    <property type="molecule type" value="Genomic_DNA"/>
</dbReference>
<sequence>MQNQNKATSSENGKNRAIIPLAVPELSVTSELQVESVDSGLSEENIKEELKQLGEMLGDYVKLGGAIRIKIYGMLERGFHECMNRKPTALLDEIEVDGVSGRHKYRLLQAAINEWEIGIPPNTLLESHSRQLDALESPEDKQLAYEMAVQCASGERQTAKHFEQAVEQVLAINLAKLAAVNDVTKNQLLPAKAEEPNKRYTAISVFESIAKTSSSQKADVFKGVLQSSKDVLA</sequence>
<evidence type="ECO:0000313" key="1">
    <source>
        <dbReference type="EMBL" id="MCQ8119933.1"/>
    </source>
</evidence>
<organism evidence="1 2">
    <name type="scientific">Methylomonas rosea</name>
    <dbReference type="NCBI Taxonomy" id="2952227"/>
    <lineage>
        <taxon>Bacteria</taxon>
        <taxon>Pseudomonadati</taxon>
        <taxon>Pseudomonadota</taxon>
        <taxon>Gammaproteobacteria</taxon>
        <taxon>Methylococcales</taxon>
        <taxon>Methylococcaceae</taxon>
        <taxon>Methylomonas</taxon>
    </lineage>
</organism>
<reference evidence="1 2" key="1">
    <citation type="submission" date="2022-07" db="EMBL/GenBank/DDBJ databases">
        <title>Methylomonas rivi sp. nov., Methylomonas rosea sp. nov., Methylomonas aureus sp. nov. and Methylomonas subterranea sp. nov., four novel methanotrophs isolated from a freshwater creek and the deep terrestrial subsurface.</title>
        <authorList>
            <person name="Abin C."/>
            <person name="Sankaranarayanan K."/>
            <person name="Garner C."/>
            <person name="Sindelar R."/>
            <person name="Kotary K."/>
            <person name="Garner R."/>
            <person name="Barclay S."/>
            <person name="Lawson P."/>
            <person name="Krumholz L."/>
        </authorList>
    </citation>
    <scope>NUCLEOTIDE SEQUENCE [LARGE SCALE GENOMIC DNA]</scope>
    <source>
        <strain evidence="1 2">WSC-7</strain>
    </source>
</reference>
<dbReference type="RefSeq" id="WP_256608746.1">
    <property type="nucleotide sequence ID" value="NZ_JANIBL010000115.1"/>
</dbReference>
<dbReference type="Proteomes" id="UP001524570">
    <property type="component" value="Unassembled WGS sequence"/>
</dbReference>
<keyword evidence="2" id="KW-1185">Reference proteome</keyword>
<name>A0ABT1TZA3_9GAMM</name>
<comment type="caution">
    <text evidence="1">The sequence shown here is derived from an EMBL/GenBank/DDBJ whole genome shotgun (WGS) entry which is preliminary data.</text>
</comment>
<gene>
    <name evidence="1" type="ORF">NP589_21150</name>
</gene>
<evidence type="ECO:0000313" key="2">
    <source>
        <dbReference type="Proteomes" id="UP001524570"/>
    </source>
</evidence>